<evidence type="ECO:0000313" key="3">
    <source>
        <dbReference type="EMBL" id="SNT67818.1"/>
    </source>
</evidence>
<keyword evidence="1" id="KW-1133">Transmembrane helix</keyword>
<proteinExistence type="predicted"/>
<dbReference type="AlphaFoldDB" id="A0A239PJ73"/>
<evidence type="ECO:0000259" key="2">
    <source>
        <dbReference type="Pfam" id="PF00535"/>
    </source>
</evidence>
<dbReference type="Gene3D" id="3.90.550.10">
    <property type="entry name" value="Spore Coat Polysaccharide Biosynthesis Protein SpsA, Chain A"/>
    <property type="match status" value="2"/>
</dbReference>
<dbReference type="GO" id="GO:0016740">
    <property type="term" value="F:transferase activity"/>
    <property type="evidence" value="ECO:0007669"/>
    <property type="project" value="UniProtKB-KW"/>
</dbReference>
<dbReference type="PANTHER" id="PTHR43646:SF6">
    <property type="entry name" value="PRE-MYCOFACTOCIN GLYCOSYLTRANSFERASE"/>
    <property type="match status" value="1"/>
</dbReference>
<dbReference type="PANTHER" id="PTHR43646">
    <property type="entry name" value="GLYCOSYLTRANSFERASE"/>
    <property type="match status" value="1"/>
</dbReference>
<sequence>MSALAFLLETALFVLALAALALAAFYALEVLAAFLPPRVAPTGPRPPLAVVVPAHDEAAGLAGVLENIRAQLWREDRLVVVADNCSDDTASVASGAGAEVLIRNEPARRGKGYALQFALDALKPAPPSIVVFIDADCRLRPGALDRVAAAAAASGRPAQALYLMRAPDDAPAPRRAAEFAWLVMNRVRMAGLARLFDVTRLTGTGMALPWALAAELDLASCEIVEDLALSAALIERGAPPLLVLDAVVESDFPKADDSAVLQRARWEHGSLRLAWRRAPGLLAKAARRRDARLAAAALDLLIPPLALFAAAVGGLCLVGLAPLAWSGASAPFYMSCGAMSSLIVASAAAWVGFGRDALPPAYLPALAGHALDKFRVYSARARLVADVDAGREGRRAMSGSARGSRVGHVAIGRNEGARLVACLDSLARAGGPVVYVDSGSTDDSIAAAEAAGASVVRLDPTIPFTAARARNAGFARLMEVAPDADYVQFVDGDCALVDGWVDSAAAFLDARPDVAVVCGRRRERNPQASVYNRLCDAEWDTPAGEALACGGDALMRSRVFEDAGGFRDDLIAGEEPELCLRLRQAGWRIWRLEAEMTLHDAAMTRFSQWWRRSVRAGHAYAEISDLHRGAPLRIWAREARRALVWAGVAPAAFISAAAHPAFLSALTIYPAQIMRLTLKWRNRYGADALVFSCLSVLGKFAETVGILRYWANRMRGARSRLVEYKALEK</sequence>
<feature type="transmembrane region" description="Helical" evidence="1">
    <location>
        <begin position="332"/>
        <end position="353"/>
    </location>
</feature>
<dbReference type="InterPro" id="IPR001173">
    <property type="entry name" value="Glyco_trans_2-like"/>
</dbReference>
<evidence type="ECO:0000313" key="4">
    <source>
        <dbReference type="Proteomes" id="UP000198346"/>
    </source>
</evidence>
<gene>
    <name evidence="3" type="ORF">SAMN06297382_0311</name>
</gene>
<protein>
    <submittedName>
        <fullName evidence="3">Glycosyltransferase, catalytic subunit of cellulose synthase and poly-beta-1,6-N-acetylglucosamine synthase</fullName>
    </submittedName>
</protein>
<organism evidence="3 4">
    <name type="scientific">Amphiplicatus metriothermophilus</name>
    <dbReference type="NCBI Taxonomy" id="1519374"/>
    <lineage>
        <taxon>Bacteria</taxon>
        <taxon>Pseudomonadati</taxon>
        <taxon>Pseudomonadota</taxon>
        <taxon>Alphaproteobacteria</taxon>
        <taxon>Parvularculales</taxon>
        <taxon>Parvularculaceae</taxon>
        <taxon>Amphiplicatus</taxon>
    </lineage>
</organism>
<feature type="transmembrane region" description="Helical" evidence="1">
    <location>
        <begin position="689"/>
        <end position="711"/>
    </location>
</feature>
<dbReference type="Proteomes" id="UP000198346">
    <property type="component" value="Unassembled WGS sequence"/>
</dbReference>
<keyword evidence="4" id="KW-1185">Reference proteome</keyword>
<dbReference type="RefSeq" id="WP_089410827.1">
    <property type="nucleotide sequence ID" value="NZ_FZQA01000001.1"/>
</dbReference>
<dbReference type="Pfam" id="PF13641">
    <property type="entry name" value="Glyco_tranf_2_3"/>
    <property type="match status" value="1"/>
</dbReference>
<dbReference type="OrthoDB" id="8416156at2"/>
<keyword evidence="1" id="KW-0472">Membrane</keyword>
<feature type="transmembrane region" description="Helical" evidence="1">
    <location>
        <begin position="642"/>
        <end position="669"/>
    </location>
</feature>
<dbReference type="InterPro" id="IPR029044">
    <property type="entry name" value="Nucleotide-diphossugar_trans"/>
</dbReference>
<feature type="domain" description="Glycosyltransferase 2-like" evidence="2">
    <location>
        <begin position="414"/>
        <end position="523"/>
    </location>
</feature>
<name>A0A239PJ73_9PROT</name>
<dbReference type="EMBL" id="FZQA01000001">
    <property type="protein sequence ID" value="SNT67818.1"/>
    <property type="molecule type" value="Genomic_DNA"/>
</dbReference>
<feature type="transmembrane region" description="Helical" evidence="1">
    <location>
        <begin position="12"/>
        <end position="35"/>
    </location>
</feature>
<keyword evidence="1" id="KW-0812">Transmembrane</keyword>
<dbReference type="CDD" id="cd06438">
    <property type="entry name" value="EpsO_like"/>
    <property type="match status" value="1"/>
</dbReference>
<accession>A0A239PJ73</accession>
<evidence type="ECO:0000256" key="1">
    <source>
        <dbReference type="SAM" id="Phobius"/>
    </source>
</evidence>
<keyword evidence="3" id="KW-0808">Transferase</keyword>
<dbReference type="Pfam" id="PF00535">
    <property type="entry name" value="Glycos_transf_2"/>
    <property type="match status" value="1"/>
</dbReference>
<dbReference type="SUPFAM" id="SSF53448">
    <property type="entry name" value="Nucleotide-diphospho-sugar transferases"/>
    <property type="match status" value="2"/>
</dbReference>
<feature type="transmembrane region" description="Helical" evidence="1">
    <location>
        <begin position="293"/>
        <end position="320"/>
    </location>
</feature>
<reference evidence="3 4" key="1">
    <citation type="submission" date="2017-07" db="EMBL/GenBank/DDBJ databases">
        <authorList>
            <person name="Sun Z.S."/>
            <person name="Albrecht U."/>
            <person name="Echele G."/>
            <person name="Lee C.C."/>
        </authorList>
    </citation>
    <scope>NUCLEOTIDE SEQUENCE [LARGE SCALE GENOMIC DNA]</scope>
    <source>
        <strain evidence="3 4">CGMCC 1.12710</strain>
    </source>
</reference>